<dbReference type="Pfam" id="PF01757">
    <property type="entry name" value="Acyl_transf_3"/>
    <property type="match status" value="1"/>
</dbReference>
<dbReference type="GO" id="GO:0016747">
    <property type="term" value="F:acyltransferase activity, transferring groups other than amino-acyl groups"/>
    <property type="evidence" value="ECO:0007669"/>
    <property type="project" value="InterPro"/>
</dbReference>
<feature type="transmembrane region" description="Helical" evidence="1">
    <location>
        <begin position="267"/>
        <end position="288"/>
    </location>
</feature>
<dbReference type="PANTHER" id="PTHR23028">
    <property type="entry name" value="ACETYLTRANSFERASE"/>
    <property type="match status" value="1"/>
</dbReference>
<protein>
    <submittedName>
        <fullName evidence="3">Acyltransferase family protein</fullName>
    </submittedName>
</protein>
<sequence>MTPAKNRLQALDALRGIAALGVVLFHYLPYYNELYGHAFTPPDFLKFGRYGVHLFFMLSGFVIFMTLERTENVAKFGLARAFRLLPALWVGIILTFLFVHALGPYDRAVPLSSALLNFTLLHSYLDHAHVDGAYWSLVIEVTFYAWMALLFYTLKSWQQLRTVLFGWIILSYVGVINLESLSPTMLFIATELLFTSYAPLFISGILLYRWHKTGSLAAIEVFFLALSMSHALIAYPAPFNIFVLSCYGVFVLAISGYLNFIVNKVTLWLGSLSYSLYLVHQNIGYGIIDQSYAFGLSGLMGVSIALVVSFILAILMHYYVEKPSLRWFRERRQKNATFTSDKLV</sequence>
<dbReference type="GO" id="GO:0016020">
    <property type="term" value="C:membrane"/>
    <property type="evidence" value="ECO:0007669"/>
    <property type="project" value="TreeGrafter"/>
</dbReference>
<feature type="transmembrane region" description="Helical" evidence="1">
    <location>
        <begin position="241"/>
        <end position="260"/>
    </location>
</feature>
<feature type="transmembrane region" description="Helical" evidence="1">
    <location>
        <begin position="294"/>
        <end position="320"/>
    </location>
</feature>
<dbReference type="PATRIC" id="fig|291169.3.peg.662"/>
<feature type="domain" description="Acyltransferase 3" evidence="2">
    <location>
        <begin position="9"/>
        <end position="317"/>
    </location>
</feature>
<feature type="transmembrane region" description="Helical" evidence="1">
    <location>
        <begin position="12"/>
        <end position="30"/>
    </location>
</feature>
<dbReference type="InterPro" id="IPR002656">
    <property type="entry name" value="Acyl_transf_3_dom"/>
</dbReference>
<evidence type="ECO:0000313" key="3">
    <source>
        <dbReference type="EMBL" id="ODN67552.1"/>
    </source>
</evidence>
<keyword evidence="1" id="KW-0472">Membrane</keyword>
<feature type="transmembrane region" description="Helical" evidence="1">
    <location>
        <begin position="87"/>
        <end position="105"/>
    </location>
</feature>
<name>A0A1E3GU14_9GAMM</name>
<comment type="caution">
    <text evidence="3">The sequence shown here is derived from an EMBL/GenBank/DDBJ whole genome shotgun (WGS) entry which is preliminary data.</text>
</comment>
<keyword evidence="3" id="KW-0808">Transferase</keyword>
<dbReference type="PANTHER" id="PTHR23028:SF131">
    <property type="entry name" value="BLR2367 PROTEIN"/>
    <property type="match status" value="1"/>
</dbReference>
<dbReference type="STRING" id="291169.A9E74_00660"/>
<keyword evidence="3" id="KW-0012">Acyltransferase</keyword>
<dbReference type="AlphaFoldDB" id="A0A1E3GU14"/>
<dbReference type="RefSeq" id="WP_069295208.1">
    <property type="nucleotide sequence ID" value="NZ_MCRI01000004.1"/>
</dbReference>
<feature type="transmembrane region" description="Helical" evidence="1">
    <location>
        <begin position="184"/>
        <end position="208"/>
    </location>
</feature>
<proteinExistence type="predicted"/>
<feature type="transmembrane region" description="Helical" evidence="1">
    <location>
        <begin position="160"/>
        <end position="178"/>
    </location>
</feature>
<evidence type="ECO:0000259" key="2">
    <source>
        <dbReference type="Pfam" id="PF01757"/>
    </source>
</evidence>
<organism evidence="3 4">
    <name type="scientific">Methylophaga muralis</name>
    <dbReference type="NCBI Taxonomy" id="291169"/>
    <lineage>
        <taxon>Bacteria</taxon>
        <taxon>Pseudomonadati</taxon>
        <taxon>Pseudomonadota</taxon>
        <taxon>Gammaproteobacteria</taxon>
        <taxon>Thiotrichales</taxon>
        <taxon>Piscirickettsiaceae</taxon>
        <taxon>Methylophaga</taxon>
    </lineage>
</organism>
<gene>
    <name evidence="3" type="ORF">A9E74_00660</name>
</gene>
<evidence type="ECO:0000256" key="1">
    <source>
        <dbReference type="SAM" id="Phobius"/>
    </source>
</evidence>
<keyword evidence="4" id="KW-1185">Reference proteome</keyword>
<dbReference type="GO" id="GO:0000271">
    <property type="term" value="P:polysaccharide biosynthetic process"/>
    <property type="evidence" value="ECO:0007669"/>
    <property type="project" value="TreeGrafter"/>
</dbReference>
<dbReference type="EMBL" id="MCRI01000004">
    <property type="protein sequence ID" value="ODN67552.1"/>
    <property type="molecule type" value="Genomic_DNA"/>
</dbReference>
<feature type="transmembrane region" description="Helical" evidence="1">
    <location>
        <begin position="50"/>
        <end position="67"/>
    </location>
</feature>
<feature type="transmembrane region" description="Helical" evidence="1">
    <location>
        <begin position="215"/>
        <end position="235"/>
    </location>
</feature>
<reference evidence="3 4" key="1">
    <citation type="submission" date="2016-07" db="EMBL/GenBank/DDBJ databases">
        <title>Draft Genome Sequence of Methylophaga muralis Bur 1.</title>
        <authorList>
            <person name="Vasilenko O.V."/>
            <person name="Doronina N.V."/>
            <person name="Shmareva M.N."/>
            <person name="Tarlachkov S.V."/>
            <person name="Mustakhimov I."/>
            <person name="Trotsenko Y.A."/>
        </authorList>
    </citation>
    <scope>NUCLEOTIDE SEQUENCE [LARGE SCALE GENOMIC DNA]</scope>
    <source>
        <strain evidence="3 4">Bur 1</strain>
    </source>
</reference>
<dbReference type="Proteomes" id="UP000094379">
    <property type="component" value="Unassembled WGS sequence"/>
</dbReference>
<accession>A0A1E3GU14</accession>
<keyword evidence="1" id="KW-1133">Transmembrane helix</keyword>
<dbReference type="InterPro" id="IPR050879">
    <property type="entry name" value="Acyltransferase_3"/>
</dbReference>
<keyword evidence="1" id="KW-0812">Transmembrane</keyword>
<evidence type="ECO:0000313" key="4">
    <source>
        <dbReference type="Proteomes" id="UP000094379"/>
    </source>
</evidence>
<feature type="transmembrane region" description="Helical" evidence="1">
    <location>
        <begin position="133"/>
        <end position="153"/>
    </location>
</feature>